<comment type="caution">
    <text evidence="6">The sequence shown here is derived from an EMBL/GenBank/DDBJ whole genome shotgun (WGS) entry which is preliminary data.</text>
</comment>
<dbReference type="SMART" id="SM00320">
    <property type="entry name" value="WD40"/>
    <property type="match status" value="2"/>
</dbReference>
<dbReference type="InterPro" id="IPR015943">
    <property type="entry name" value="WD40/YVTN_repeat-like_dom_sf"/>
</dbReference>
<dbReference type="InterPro" id="IPR036322">
    <property type="entry name" value="WD40_repeat_dom_sf"/>
</dbReference>
<dbReference type="GO" id="GO:0005737">
    <property type="term" value="C:cytoplasm"/>
    <property type="evidence" value="ECO:0007669"/>
    <property type="project" value="UniProtKB-ARBA"/>
</dbReference>
<feature type="region of interest" description="Disordered" evidence="5">
    <location>
        <begin position="395"/>
        <end position="450"/>
    </location>
</feature>
<feature type="compositionally biased region" description="Basic and acidic residues" evidence="5">
    <location>
        <begin position="430"/>
        <end position="449"/>
    </location>
</feature>
<dbReference type="Pfam" id="PF21032">
    <property type="entry name" value="PROPPIN"/>
    <property type="match status" value="1"/>
</dbReference>
<evidence type="ECO:0000313" key="7">
    <source>
        <dbReference type="Proteomes" id="UP000759537"/>
    </source>
</evidence>
<sequence>MNLARHSISSTDPLVLYDVRLDPDSQIFTTSTPDGFAVYRTVPLELLRKREVSGGVLSSVVPMHCSSLLFLVGGGRDPRYPPNKVIFWNEALGKEVAELEFREKVRGLACRRGWLAVALRRRVVAFEIGESVKRYGEWDTYDNSRGVIAIATGAYSTLLAAPGRQPGHVQLIHLPPCPPPVPVGPPPPVPPRPPPQAAKHPHSVIVAHNTAITTLAVTPSGKLLATTSVRGTLVRVWDTSTGKQTRELRRGTDQAEIYGVAFRPDEAEICVWSDKGTIHVFSLVAGGAGPSNRQSKLSSLTSFIPIPKYFESEWSYAQFRIPTQSAHISLTQQAAARDANPDLAEEEKCTVGWIEAPTAPHAAAAAPPPAPVYQLIALTYTGGWYRLALPSKKSSSATAGSAQTNVPSSGSVRSGRARSPSGSSVAGGGRTDKGKGVSSRDSDRKEGGRDCTLMEFRRFGSWDGWG</sequence>
<evidence type="ECO:0000256" key="2">
    <source>
        <dbReference type="ARBA" id="ARBA00022737"/>
    </source>
</evidence>
<dbReference type="Gene3D" id="2.130.10.10">
    <property type="entry name" value="YVTN repeat-like/Quinoprotein amine dehydrogenase"/>
    <property type="match status" value="1"/>
</dbReference>
<evidence type="ECO:0000256" key="5">
    <source>
        <dbReference type="SAM" id="MobiDB-lite"/>
    </source>
</evidence>
<dbReference type="Proteomes" id="UP000759537">
    <property type="component" value="Unassembled WGS sequence"/>
</dbReference>
<comment type="similarity">
    <text evidence="3">Belongs to the WD repeat PROPPIN family.</text>
</comment>
<gene>
    <name evidence="6" type="ORF">DFH94DRAFT_714542</name>
</gene>
<keyword evidence="7" id="KW-1185">Reference proteome</keyword>
<reference evidence="6" key="1">
    <citation type="submission" date="2019-10" db="EMBL/GenBank/DDBJ databases">
        <authorList>
            <consortium name="DOE Joint Genome Institute"/>
            <person name="Kuo A."/>
            <person name="Miyauchi S."/>
            <person name="Kiss E."/>
            <person name="Drula E."/>
            <person name="Kohler A."/>
            <person name="Sanchez-Garcia M."/>
            <person name="Andreopoulos B."/>
            <person name="Barry K.W."/>
            <person name="Bonito G."/>
            <person name="Buee M."/>
            <person name="Carver A."/>
            <person name="Chen C."/>
            <person name="Cichocki N."/>
            <person name="Clum A."/>
            <person name="Culley D."/>
            <person name="Crous P.W."/>
            <person name="Fauchery L."/>
            <person name="Girlanda M."/>
            <person name="Hayes R."/>
            <person name="Keri Z."/>
            <person name="LaButti K."/>
            <person name="Lipzen A."/>
            <person name="Lombard V."/>
            <person name="Magnuson J."/>
            <person name="Maillard F."/>
            <person name="Morin E."/>
            <person name="Murat C."/>
            <person name="Nolan M."/>
            <person name="Ohm R."/>
            <person name="Pangilinan J."/>
            <person name="Pereira M."/>
            <person name="Perotto S."/>
            <person name="Peter M."/>
            <person name="Riley R."/>
            <person name="Sitrit Y."/>
            <person name="Stielow B."/>
            <person name="Szollosi G."/>
            <person name="Zifcakova L."/>
            <person name="Stursova M."/>
            <person name="Spatafora J.W."/>
            <person name="Tedersoo L."/>
            <person name="Vaario L.-M."/>
            <person name="Yamada A."/>
            <person name="Yan M."/>
            <person name="Wang P."/>
            <person name="Xu J."/>
            <person name="Bruns T."/>
            <person name="Baldrian P."/>
            <person name="Vilgalys R."/>
            <person name="Henrissat B."/>
            <person name="Grigoriev I.V."/>
            <person name="Hibbett D."/>
            <person name="Nagy L.G."/>
            <person name="Martin F.M."/>
        </authorList>
    </citation>
    <scope>NUCLEOTIDE SEQUENCE</scope>
    <source>
        <strain evidence="6">Prilba</strain>
    </source>
</reference>
<dbReference type="InterPro" id="IPR001680">
    <property type="entry name" value="WD40_rpt"/>
</dbReference>
<dbReference type="PANTHER" id="PTHR11227">
    <property type="entry name" value="WD-REPEAT PROTEIN INTERACTING WITH PHOSPHOINOSIDES WIPI -RELATED"/>
    <property type="match status" value="1"/>
</dbReference>
<protein>
    <submittedName>
        <fullName evidence="6">WD40-repeat-containing domain protein</fullName>
    </submittedName>
</protein>
<organism evidence="6 7">
    <name type="scientific">Russula ochroleuca</name>
    <dbReference type="NCBI Taxonomy" id="152965"/>
    <lineage>
        <taxon>Eukaryota</taxon>
        <taxon>Fungi</taxon>
        <taxon>Dikarya</taxon>
        <taxon>Basidiomycota</taxon>
        <taxon>Agaricomycotina</taxon>
        <taxon>Agaricomycetes</taxon>
        <taxon>Russulales</taxon>
        <taxon>Russulaceae</taxon>
        <taxon>Russula</taxon>
    </lineage>
</organism>
<evidence type="ECO:0000256" key="4">
    <source>
        <dbReference type="PROSITE-ProRule" id="PRU00221"/>
    </source>
</evidence>
<reference evidence="6" key="2">
    <citation type="journal article" date="2020" name="Nat. Commun.">
        <title>Large-scale genome sequencing of mycorrhizal fungi provides insights into the early evolution of symbiotic traits.</title>
        <authorList>
            <person name="Miyauchi S."/>
            <person name="Kiss E."/>
            <person name="Kuo A."/>
            <person name="Drula E."/>
            <person name="Kohler A."/>
            <person name="Sanchez-Garcia M."/>
            <person name="Morin E."/>
            <person name="Andreopoulos B."/>
            <person name="Barry K.W."/>
            <person name="Bonito G."/>
            <person name="Buee M."/>
            <person name="Carver A."/>
            <person name="Chen C."/>
            <person name="Cichocki N."/>
            <person name="Clum A."/>
            <person name="Culley D."/>
            <person name="Crous P.W."/>
            <person name="Fauchery L."/>
            <person name="Girlanda M."/>
            <person name="Hayes R.D."/>
            <person name="Keri Z."/>
            <person name="LaButti K."/>
            <person name="Lipzen A."/>
            <person name="Lombard V."/>
            <person name="Magnuson J."/>
            <person name="Maillard F."/>
            <person name="Murat C."/>
            <person name="Nolan M."/>
            <person name="Ohm R.A."/>
            <person name="Pangilinan J."/>
            <person name="Pereira M.F."/>
            <person name="Perotto S."/>
            <person name="Peter M."/>
            <person name="Pfister S."/>
            <person name="Riley R."/>
            <person name="Sitrit Y."/>
            <person name="Stielow J.B."/>
            <person name="Szollosi G."/>
            <person name="Zifcakova L."/>
            <person name="Stursova M."/>
            <person name="Spatafora J.W."/>
            <person name="Tedersoo L."/>
            <person name="Vaario L.M."/>
            <person name="Yamada A."/>
            <person name="Yan M."/>
            <person name="Wang P."/>
            <person name="Xu J."/>
            <person name="Bruns T."/>
            <person name="Baldrian P."/>
            <person name="Vilgalys R."/>
            <person name="Dunand C."/>
            <person name="Henrissat B."/>
            <person name="Grigoriev I.V."/>
            <person name="Hibbett D."/>
            <person name="Nagy L.G."/>
            <person name="Martin F.M."/>
        </authorList>
    </citation>
    <scope>NUCLEOTIDE SEQUENCE</scope>
    <source>
        <strain evidence="6">Prilba</strain>
    </source>
</reference>
<dbReference type="InterPro" id="IPR048720">
    <property type="entry name" value="PROPPIN"/>
</dbReference>
<keyword evidence="2" id="KW-0677">Repeat</keyword>
<proteinExistence type="inferred from homology"/>
<evidence type="ECO:0000256" key="3">
    <source>
        <dbReference type="ARBA" id="ARBA00025740"/>
    </source>
</evidence>
<dbReference type="SUPFAM" id="SSF50978">
    <property type="entry name" value="WD40 repeat-like"/>
    <property type="match status" value="1"/>
</dbReference>
<dbReference type="EMBL" id="WHVB01000003">
    <property type="protein sequence ID" value="KAF8484567.1"/>
    <property type="molecule type" value="Genomic_DNA"/>
</dbReference>
<accession>A0A9P5N242</accession>
<dbReference type="OrthoDB" id="1667587at2759"/>
<evidence type="ECO:0000313" key="6">
    <source>
        <dbReference type="EMBL" id="KAF8484567.1"/>
    </source>
</evidence>
<evidence type="ECO:0000256" key="1">
    <source>
        <dbReference type="ARBA" id="ARBA00022574"/>
    </source>
</evidence>
<dbReference type="PROSITE" id="PS50082">
    <property type="entry name" value="WD_REPEATS_2"/>
    <property type="match status" value="1"/>
</dbReference>
<keyword evidence="1 4" id="KW-0853">WD repeat</keyword>
<name>A0A9P5N242_9AGAM</name>
<feature type="compositionally biased region" description="Low complexity" evidence="5">
    <location>
        <begin position="395"/>
        <end position="424"/>
    </location>
</feature>
<dbReference type="AlphaFoldDB" id="A0A9P5N242"/>
<feature type="repeat" description="WD" evidence="4">
    <location>
        <begin position="205"/>
        <end position="247"/>
    </location>
</feature>